<dbReference type="RefSeq" id="WP_016424788.1">
    <property type="nucleotide sequence ID" value="NZ_CABKRV010000001.1"/>
</dbReference>
<dbReference type="Proteomes" id="UP000572988">
    <property type="component" value="Unassembled WGS sequence"/>
</dbReference>
<dbReference type="OrthoDB" id="2990788at2"/>
<proteinExistence type="predicted"/>
<protein>
    <submittedName>
        <fullName evidence="3">DUF2129 domain-containing protein</fullName>
    </submittedName>
    <submittedName>
        <fullName evidence="4">Putative DUF2129-containing protein</fullName>
    </submittedName>
</protein>
<name>A0A0K1A7U6_STASC</name>
<evidence type="ECO:0000313" key="6">
    <source>
        <dbReference type="Proteomes" id="UP000572988"/>
    </source>
</evidence>
<organism evidence="4">
    <name type="scientific">Staphylococcus schleiferi</name>
    <dbReference type="NCBI Taxonomy" id="1295"/>
    <lineage>
        <taxon>Bacteria</taxon>
        <taxon>Bacillati</taxon>
        <taxon>Bacillota</taxon>
        <taxon>Bacilli</taxon>
        <taxon>Bacillales</taxon>
        <taxon>Staphylococcaceae</taxon>
        <taxon>Staphylococcus</taxon>
    </lineage>
</organism>
<dbReference type="EMBL" id="UHEF01000001">
    <property type="protein sequence ID" value="SUM89507.1"/>
    <property type="molecule type" value="Genomic_DNA"/>
</dbReference>
<dbReference type="GeneID" id="93790405"/>
<evidence type="ECO:0000313" key="2">
    <source>
        <dbReference type="EMBL" id="CAD7360137.1"/>
    </source>
</evidence>
<dbReference type="EMBL" id="LR962863">
    <property type="protein sequence ID" value="CAD7360137.1"/>
    <property type="molecule type" value="Genomic_DNA"/>
</dbReference>
<reference evidence="2 5" key="3">
    <citation type="submission" date="2020-11" db="EMBL/GenBank/DDBJ databases">
        <authorList>
            <consortium name="Pathogen Informatics"/>
        </authorList>
    </citation>
    <scope>NUCLEOTIDE SEQUENCE [LARGE SCALE GENOMIC DNA]</scope>
    <source>
        <strain evidence="2 5">NCTC12218</strain>
    </source>
</reference>
<reference evidence="4" key="2">
    <citation type="submission" date="2018-06" db="EMBL/GenBank/DDBJ databases">
        <authorList>
            <consortium name="Pathogen Informatics"/>
            <person name="Doyle S."/>
        </authorList>
    </citation>
    <scope>NUCLEOTIDE SEQUENCE [LARGE SCALE GENOMIC DNA]</scope>
    <source>
        <strain evidence="4">NCTC12218</strain>
    </source>
</reference>
<dbReference type="KEGG" id="sscz:RN70_08600"/>
<reference evidence="3 6" key="1">
    <citation type="submission" date="2018-01" db="EMBL/GenBank/DDBJ databases">
        <title>Complete genome sequence of Staphylococcus Scheliferi isolated from human.</title>
        <authorList>
            <person name="Abouelkhair M.A."/>
            <person name="Bemis D.A."/>
            <person name="Kania S.A."/>
        </authorList>
    </citation>
    <scope>NUCLEOTIDE SEQUENCE [LARGE SCALE GENOMIC DNA]</scope>
    <source>
        <strain evidence="3 6">ATCC 43808</strain>
    </source>
</reference>
<keyword evidence="6" id="KW-1185">Reference proteome</keyword>
<evidence type="ECO:0000313" key="4">
    <source>
        <dbReference type="EMBL" id="SUM89507.1"/>
    </source>
</evidence>
<dbReference type="EMBL" id="POVK01000027">
    <property type="protein sequence ID" value="NHA34531.1"/>
    <property type="molecule type" value="Genomic_DNA"/>
</dbReference>
<keyword evidence="1" id="KW-0963">Cytoplasm</keyword>
<sequence>MNIIQREKIIIYLKNMKHERHIRKYGHIVYSNPQEQYVSMYVSQDRVDEVVTKLMKLKYVTRVVGSPYKYLKREYSKEVNE</sequence>
<dbReference type="InterPro" id="IPR016979">
    <property type="entry name" value="DUF2129"/>
</dbReference>
<evidence type="ECO:0000313" key="5">
    <source>
        <dbReference type="Proteomes" id="UP000264146"/>
    </source>
</evidence>
<dbReference type="STRING" id="1295.RN70_08600"/>
<dbReference type="KEGG" id="ssch:LH95_08100"/>
<dbReference type="Pfam" id="PF09902">
    <property type="entry name" value="DUF2129"/>
    <property type="match status" value="1"/>
</dbReference>
<dbReference type="AlphaFoldDB" id="A0A0K1A7U6"/>
<gene>
    <name evidence="3" type="ORF">C1O36_08405</name>
    <name evidence="4" type="ORF">NCTC12218_01803</name>
</gene>
<evidence type="ECO:0000313" key="3">
    <source>
        <dbReference type="EMBL" id="NHA34531.1"/>
    </source>
</evidence>
<dbReference type="Proteomes" id="UP000264146">
    <property type="component" value="Chromosome"/>
</dbReference>
<evidence type="ECO:0000256" key="1">
    <source>
        <dbReference type="ARBA" id="ARBA00022490"/>
    </source>
</evidence>
<accession>A0A0K1A7U6</accession>